<dbReference type="BioCyc" id="FCF748224-HMP:GTSS-1301-MONOMER"/>
<dbReference type="Proteomes" id="UP000006028">
    <property type="component" value="Unassembled WGS sequence"/>
</dbReference>
<organism evidence="1 2">
    <name type="scientific">Faecalibacterium cf. prausnitzii KLE1255</name>
    <dbReference type="NCBI Taxonomy" id="748224"/>
    <lineage>
        <taxon>Bacteria</taxon>
        <taxon>Bacillati</taxon>
        <taxon>Bacillota</taxon>
        <taxon>Clostridia</taxon>
        <taxon>Eubacteriales</taxon>
        <taxon>Oscillospiraceae</taxon>
        <taxon>Faecalibacterium</taxon>
    </lineage>
</organism>
<dbReference type="EMBL" id="AECU01000172">
    <property type="protein sequence ID" value="EFQ06341.1"/>
    <property type="molecule type" value="Genomic_DNA"/>
</dbReference>
<evidence type="ECO:0000313" key="2">
    <source>
        <dbReference type="Proteomes" id="UP000006028"/>
    </source>
</evidence>
<dbReference type="HOGENOM" id="CLU_3153017_0_0_9"/>
<sequence>MSTACPPPFSFVPVRRSAAPALPFCTFIRNSRSKSCKNFYFYDTIEVV</sequence>
<reference evidence="1 2" key="1">
    <citation type="submission" date="2010-08" db="EMBL/GenBank/DDBJ databases">
        <authorList>
            <person name="Weinstock G."/>
            <person name="Sodergren E."/>
            <person name="Clifton S."/>
            <person name="Fulton L."/>
            <person name="Fulton B."/>
            <person name="Courtney L."/>
            <person name="Fronick C."/>
            <person name="Harrison M."/>
            <person name="Strong C."/>
            <person name="Farmer C."/>
            <person name="Delahaunty K."/>
            <person name="Markovic C."/>
            <person name="Hall O."/>
            <person name="Minx P."/>
            <person name="Tomlinson C."/>
            <person name="Mitreva M."/>
            <person name="Hou S."/>
            <person name="Chen J."/>
            <person name="Wollam A."/>
            <person name="Pepin K.H."/>
            <person name="Johnson M."/>
            <person name="Bhonagiri V."/>
            <person name="Zhang X."/>
            <person name="Suruliraj S."/>
            <person name="Warren W."/>
            <person name="Chinwalla A."/>
            <person name="Mardis E.R."/>
            <person name="Wilson R.K."/>
        </authorList>
    </citation>
    <scope>NUCLEOTIDE SEQUENCE [LARGE SCALE GENOMIC DNA]</scope>
    <source>
        <strain evidence="1 2">KLE1255</strain>
    </source>
</reference>
<dbReference type="STRING" id="748224.HMPREF9436_02195"/>
<evidence type="ECO:0000313" key="1">
    <source>
        <dbReference type="EMBL" id="EFQ06341.1"/>
    </source>
</evidence>
<name>E2ZKE2_9FIRM</name>
<comment type="caution">
    <text evidence="1">The sequence shown here is derived from an EMBL/GenBank/DDBJ whole genome shotgun (WGS) entry which is preliminary data.</text>
</comment>
<protein>
    <submittedName>
        <fullName evidence="1">Uncharacterized protein</fullName>
    </submittedName>
</protein>
<gene>
    <name evidence="1" type="ORF">HMPREF9436_02195</name>
</gene>
<dbReference type="AlphaFoldDB" id="E2ZKE2"/>
<proteinExistence type="predicted"/>
<accession>E2ZKE2</accession>